<gene>
    <name evidence="3" type="ORF">GRQ65_15960</name>
</gene>
<evidence type="ECO:0000259" key="2">
    <source>
        <dbReference type="PROSITE" id="PS01124"/>
    </source>
</evidence>
<name>A0A6L7F349_9ACTN</name>
<keyword evidence="1" id="KW-0238">DNA-binding</keyword>
<dbReference type="GO" id="GO:0003700">
    <property type="term" value="F:DNA-binding transcription factor activity"/>
    <property type="evidence" value="ECO:0007669"/>
    <property type="project" value="InterPro"/>
</dbReference>
<dbReference type="Pfam" id="PF12625">
    <property type="entry name" value="Arabinose_bd"/>
    <property type="match status" value="1"/>
</dbReference>
<organism evidence="3 4">
    <name type="scientific">Nocardioides flavescens</name>
    <dbReference type="NCBI Taxonomy" id="2691959"/>
    <lineage>
        <taxon>Bacteria</taxon>
        <taxon>Bacillati</taxon>
        <taxon>Actinomycetota</taxon>
        <taxon>Actinomycetes</taxon>
        <taxon>Propionibacteriales</taxon>
        <taxon>Nocardioidaceae</taxon>
        <taxon>Nocardioides</taxon>
    </lineage>
</organism>
<comment type="caution">
    <text evidence="3">The sequence shown here is derived from an EMBL/GenBank/DDBJ whole genome shotgun (WGS) entry which is preliminary data.</text>
</comment>
<proteinExistence type="predicted"/>
<evidence type="ECO:0000313" key="4">
    <source>
        <dbReference type="Proteomes" id="UP000473325"/>
    </source>
</evidence>
<dbReference type="PANTHER" id="PTHR47894">
    <property type="entry name" value="HTH-TYPE TRANSCRIPTIONAL REGULATOR GADX"/>
    <property type="match status" value="1"/>
</dbReference>
<dbReference type="PANTHER" id="PTHR47894:SF1">
    <property type="entry name" value="HTH-TYPE TRANSCRIPTIONAL REGULATOR VQSM"/>
    <property type="match status" value="1"/>
</dbReference>
<dbReference type="Gene3D" id="1.10.10.60">
    <property type="entry name" value="Homeodomain-like"/>
    <property type="match status" value="1"/>
</dbReference>
<dbReference type="SMART" id="SM00342">
    <property type="entry name" value="HTH_ARAC"/>
    <property type="match status" value="1"/>
</dbReference>
<dbReference type="Gene3D" id="3.40.50.970">
    <property type="match status" value="1"/>
</dbReference>
<dbReference type="EMBL" id="WUEK01000010">
    <property type="protein sequence ID" value="MXG91044.1"/>
    <property type="molecule type" value="Genomic_DNA"/>
</dbReference>
<dbReference type="Proteomes" id="UP000473325">
    <property type="component" value="Unassembled WGS sequence"/>
</dbReference>
<dbReference type="PROSITE" id="PS01124">
    <property type="entry name" value="HTH_ARAC_FAMILY_2"/>
    <property type="match status" value="1"/>
</dbReference>
<feature type="domain" description="HTH araC/xylS-type" evidence="2">
    <location>
        <begin position="229"/>
        <end position="308"/>
    </location>
</feature>
<evidence type="ECO:0000313" key="3">
    <source>
        <dbReference type="EMBL" id="MXG91044.1"/>
    </source>
</evidence>
<dbReference type="AlphaFoldDB" id="A0A6L7F349"/>
<protein>
    <submittedName>
        <fullName evidence="3">Helix-turn-helix domain-containing protein</fullName>
    </submittedName>
</protein>
<keyword evidence="4" id="KW-1185">Reference proteome</keyword>
<evidence type="ECO:0000256" key="1">
    <source>
        <dbReference type="ARBA" id="ARBA00023125"/>
    </source>
</evidence>
<dbReference type="Pfam" id="PF12833">
    <property type="entry name" value="HTH_18"/>
    <property type="match status" value="1"/>
</dbReference>
<accession>A0A6L7F349</accession>
<reference evidence="3 4" key="1">
    <citation type="submission" date="2019-12" db="EMBL/GenBank/DDBJ databases">
        <authorList>
            <person name="Kun Z."/>
        </authorList>
    </citation>
    <scope>NUCLEOTIDE SEQUENCE [LARGE SCALE GENOMIC DNA]</scope>
    <source>
        <strain evidence="3 4">YIM 123512</strain>
    </source>
</reference>
<dbReference type="GO" id="GO:0005829">
    <property type="term" value="C:cytosol"/>
    <property type="evidence" value="ECO:0007669"/>
    <property type="project" value="TreeGrafter"/>
</dbReference>
<sequence length="321" mass="33705">MIPATSSRLGRVGELLTRSPLGVSHLVAYAETLGVPAARVLAGSGLEGADLAVAGLEVAPAQELRVLANLMAVVGPDGGGELGRSYRLTTYGALGFAVLASRSVGEAVALALRFFDLSFAFVTPRVSLVDDRVVADLTGPAVPGGLRRFVVDRDVEAVRAALRELLPVGAVVERTAPGRRAAPSADARLTFDAALLALEPPTRRADLELCTRLCEELLDRRRAHTGLVAEARALVVQRLPDGAPMPDVAAGLGLSERTLRRRLEAAGTSYRTLLDEVRSGLAAVLLEAGLGAAEVSARLGYAEPAAFSHARTRWRTRADPA</sequence>
<dbReference type="InterPro" id="IPR018060">
    <property type="entry name" value="HTH_AraC"/>
</dbReference>
<dbReference type="InterPro" id="IPR032687">
    <property type="entry name" value="AraC-type_N"/>
</dbReference>
<dbReference type="GO" id="GO:0000976">
    <property type="term" value="F:transcription cis-regulatory region binding"/>
    <property type="evidence" value="ECO:0007669"/>
    <property type="project" value="TreeGrafter"/>
</dbReference>